<evidence type="ECO:0000313" key="8">
    <source>
        <dbReference type="EMBL" id="PVH25940.1"/>
    </source>
</evidence>
<accession>A0A2T8HKN3</accession>
<dbReference type="InterPro" id="IPR011990">
    <property type="entry name" value="TPR-like_helical_dom_sf"/>
</dbReference>
<proteinExistence type="inferred from homology"/>
<comment type="caution">
    <text evidence="8">The sequence shown here is derived from an EMBL/GenBank/DDBJ whole genome shotgun (WGS) entry which is preliminary data.</text>
</comment>
<evidence type="ECO:0000256" key="4">
    <source>
        <dbReference type="ARBA" id="ARBA00023136"/>
    </source>
</evidence>
<dbReference type="PROSITE" id="PS51257">
    <property type="entry name" value="PROKAR_LIPOPROTEIN"/>
    <property type="match status" value="1"/>
</dbReference>
<sequence length="457" mass="50105">MKTIFNKHIFSAAILAGSLLSTSCEKFVELGAPPTQVLLDDAFRTDASARSVVLGLYVSGIGNLGTTTFYSGMAADDLQYNAADAGLLEFANNGLLNTNSFVNNLWGSLYQLVKNTNNAIFGLERSTTLTPAVKDQLLGEAKFMRAYTYLYLVNLYGDVPLHVLSDLEVFDQASLARTPADQVYTQIIADLTDAESKLPTAYEGTFRARVNKHAASALLARVYLYRNDWEKAESQATKVLQATEYGLPATTSNFTNTSNEVIFQIANLNGVTTFGATYITVANVIPAYTLPDAAYNSFETTPTVDSRKTNWTAPKTVSGKAYYAITKYKVSSGTGNEYHIVLRLAEQYLIRAEARANRNNLSGAKEDVDAIRTRAGLAGLSASLTQTQLLTAIETERLHEFFGELGHRWFDLKRTNRATAVLSPIKANWQATDVLFPIPNAQILLNNNLTQNAGYEN</sequence>
<evidence type="ECO:0000256" key="3">
    <source>
        <dbReference type="ARBA" id="ARBA00022729"/>
    </source>
</evidence>
<comment type="similarity">
    <text evidence="2">Belongs to the SusD family.</text>
</comment>
<dbReference type="SUPFAM" id="SSF48452">
    <property type="entry name" value="TPR-like"/>
    <property type="match status" value="1"/>
</dbReference>
<evidence type="ECO:0000256" key="1">
    <source>
        <dbReference type="ARBA" id="ARBA00004442"/>
    </source>
</evidence>
<feature type="domain" description="RagB/SusD" evidence="6">
    <location>
        <begin position="303"/>
        <end position="455"/>
    </location>
</feature>
<name>A0A2T8HKN3_9SPHI</name>
<dbReference type="Proteomes" id="UP000245627">
    <property type="component" value="Unassembled WGS sequence"/>
</dbReference>
<dbReference type="AlphaFoldDB" id="A0A2T8HKN3"/>
<dbReference type="OrthoDB" id="621570at2"/>
<keyword evidence="4" id="KW-0472">Membrane</keyword>
<keyword evidence="9" id="KW-1185">Reference proteome</keyword>
<evidence type="ECO:0000259" key="6">
    <source>
        <dbReference type="Pfam" id="PF07980"/>
    </source>
</evidence>
<organism evidence="8 9">
    <name type="scientific">Sphingobacterium corticibacter</name>
    <dbReference type="NCBI Taxonomy" id="2171749"/>
    <lineage>
        <taxon>Bacteria</taxon>
        <taxon>Pseudomonadati</taxon>
        <taxon>Bacteroidota</taxon>
        <taxon>Sphingobacteriia</taxon>
        <taxon>Sphingobacteriales</taxon>
        <taxon>Sphingobacteriaceae</taxon>
        <taxon>Sphingobacterium</taxon>
    </lineage>
</organism>
<keyword evidence="5" id="KW-0998">Cell outer membrane</keyword>
<evidence type="ECO:0000256" key="2">
    <source>
        <dbReference type="ARBA" id="ARBA00006275"/>
    </source>
</evidence>
<dbReference type="CDD" id="cd08977">
    <property type="entry name" value="SusD"/>
    <property type="match status" value="1"/>
</dbReference>
<gene>
    <name evidence="8" type="ORF">DC487_08425</name>
</gene>
<dbReference type="Gene3D" id="1.25.40.390">
    <property type="match status" value="1"/>
</dbReference>
<evidence type="ECO:0000259" key="7">
    <source>
        <dbReference type="Pfam" id="PF14322"/>
    </source>
</evidence>
<evidence type="ECO:0000256" key="5">
    <source>
        <dbReference type="ARBA" id="ARBA00023237"/>
    </source>
</evidence>
<dbReference type="EMBL" id="QDKG01000002">
    <property type="protein sequence ID" value="PVH25940.1"/>
    <property type="molecule type" value="Genomic_DNA"/>
</dbReference>
<dbReference type="GO" id="GO:0009279">
    <property type="term" value="C:cell outer membrane"/>
    <property type="evidence" value="ECO:0007669"/>
    <property type="project" value="UniProtKB-SubCell"/>
</dbReference>
<comment type="subcellular location">
    <subcellularLocation>
        <location evidence="1">Cell outer membrane</location>
    </subcellularLocation>
</comment>
<reference evidence="8 9" key="1">
    <citation type="submission" date="2018-04" db="EMBL/GenBank/DDBJ databases">
        <title>Sphingobacterium cortibacter sp. nov.</title>
        <authorList>
            <person name="Li Y."/>
        </authorList>
    </citation>
    <scope>NUCLEOTIDE SEQUENCE [LARGE SCALE GENOMIC DNA]</scope>
    <source>
        <strain evidence="8 9">2c-3</strain>
    </source>
</reference>
<dbReference type="InterPro" id="IPR012944">
    <property type="entry name" value="SusD_RagB_dom"/>
</dbReference>
<dbReference type="Pfam" id="PF14322">
    <property type="entry name" value="SusD-like_3"/>
    <property type="match status" value="1"/>
</dbReference>
<dbReference type="RefSeq" id="WP_116775511.1">
    <property type="nucleotide sequence ID" value="NZ_QDKG01000002.1"/>
</dbReference>
<dbReference type="Pfam" id="PF07980">
    <property type="entry name" value="SusD_RagB"/>
    <property type="match status" value="1"/>
</dbReference>
<keyword evidence="3" id="KW-0732">Signal</keyword>
<dbReference type="InterPro" id="IPR033985">
    <property type="entry name" value="SusD-like_N"/>
</dbReference>
<feature type="domain" description="SusD-like N-terminal" evidence="7">
    <location>
        <begin position="84"/>
        <end position="224"/>
    </location>
</feature>
<protein>
    <submittedName>
        <fullName evidence="8">RagB/SusD family nutrient uptake outer membrane protein</fullName>
    </submittedName>
</protein>
<evidence type="ECO:0000313" key="9">
    <source>
        <dbReference type="Proteomes" id="UP000245627"/>
    </source>
</evidence>